<keyword evidence="4" id="KW-1185">Reference proteome</keyword>
<protein>
    <recommendedName>
        <fullName evidence="5">Sc15 protein</fullName>
    </recommendedName>
</protein>
<dbReference type="RefSeq" id="XP_019050699.1">
    <property type="nucleotide sequence ID" value="XM_019187821.1"/>
</dbReference>
<reference evidence="3" key="4">
    <citation type="submission" date="2024-02" db="EMBL/GenBank/DDBJ databases">
        <title>Comparative genomics of Cryptococcus and Kwoniella reveals pathogenesis evolution and contrasting modes of karyotype evolution via chromosome fusion or intercentromeric recombination.</title>
        <authorList>
            <person name="Coelho M.A."/>
            <person name="David-Palma M."/>
            <person name="Shea T."/>
            <person name="Bowers K."/>
            <person name="McGinley-Smith S."/>
            <person name="Mohammad A.W."/>
            <person name="Gnirke A."/>
            <person name="Yurkov A.M."/>
            <person name="Nowrousian M."/>
            <person name="Sun S."/>
            <person name="Cuomo C.A."/>
            <person name="Heitman J."/>
        </authorList>
    </citation>
    <scope>NUCLEOTIDE SEQUENCE</scope>
    <source>
        <strain evidence="3">CBS 10118</strain>
    </source>
</reference>
<evidence type="ECO:0000313" key="3">
    <source>
        <dbReference type="EMBL" id="WVW80465.1"/>
    </source>
</evidence>
<keyword evidence="1" id="KW-0732">Signal</keyword>
<sequence length="184" mass="18808">MYFVKFALLALPFIGLAASKPVVVEKRATALDVVTGLQSAISGPITTLKTSNVSSDDALSALTSIKSAITEATASIGTATASKRDLASVGIDGRQVDDLATVGEVLAEVIKDIVEAVEGLADELRKLPLIGAIIIDIDFGLNTLLLGVQLVLAGVVEILRGLLSGVADLLNSLGNGLLAGLIFA</sequence>
<evidence type="ECO:0008006" key="5">
    <source>
        <dbReference type="Google" id="ProtNLM"/>
    </source>
</evidence>
<evidence type="ECO:0000256" key="1">
    <source>
        <dbReference type="SAM" id="SignalP"/>
    </source>
</evidence>
<evidence type="ECO:0000313" key="2">
    <source>
        <dbReference type="EMBL" id="OCF29629.1"/>
    </source>
</evidence>
<feature type="chain" id="PRO_5042335037" description="Sc15 protein" evidence="1">
    <location>
        <begin position="20"/>
        <end position="184"/>
    </location>
</feature>
<reference evidence="2" key="1">
    <citation type="submission" date="2013-07" db="EMBL/GenBank/DDBJ databases">
        <title>The Genome Sequence of Cryptococcus bestiolae CBS10118.</title>
        <authorList>
            <consortium name="The Broad Institute Genome Sequencing Platform"/>
            <person name="Cuomo C."/>
            <person name="Litvintseva A."/>
            <person name="Chen Y."/>
            <person name="Heitman J."/>
            <person name="Sun S."/>
            <person name="Springer D."/>
            <person name="Dromer F."/>
            <person name="Young S.K."/>
            <person name="Zeng Q."/>
            <person name="Gargeya S."/>
            <person name="Fitzgerald M."/>
            <person name="Abouelleil A."/>
            <person name="Alvarado L."/>
            <person name="Berlin A.M."/>
            <person name="Chapman S.B."/>
            <person name="Dewar J."/>
            <person name="Goldberg J."/>
            <person name="Griggs A."/>
            <person name="Gujja S."/>
            <person name="Hansen M."/>
            <person name="Howarth C."/>
            <person name="Imamovic A."/>
            <person name="Larimer J."/>
            <person name="McCowan C."/>
            <person name="Murphy C."/>
            <person name="Pearson M."/>
            <person name="Priest M."/>
            <person name="Roberts A."/>
            <person name="Saif S."/>
            <person name="Shea T."/>
            <person name="Sykes S."/>
            <person name="Wortman J."/>
            <person name="Nusbaum C."/>
            <person name="Birren B."/>
        </authorList>
    </citation>
    <scope>NUCLEOTIDE SEQUENCE [LARGE SCALE GENOMIC DNA]</scope>
    <source>
        <strain evidence="2">CBS 10118</strain>
    </source>
</reference>
<accession>A0A1B9GF44</accession>
<dbReference type="KEGG" id="kbi:30205537"/>
<reference evidence="3" key="2">
    <citation type="submission" date="2013-07" db="EMBL/GenBank/DDBJ databases">
        <authorList>
            <consortium name="The Broad Institute Genome Sequencing Platform"/>
            <person name="Cuomo C."/>
            <person name="Litvintseva A."/>
            <person name="Chen Y."/>
            <person name="Heitman J."/>
            <person name="Sun S."/>
            <person name="Springer D."/>
            <person name="Dromer F."/>
            <person name="Young S.K."/>
            <person name="Zeng Q."/>
            <person name="Gargeya S."/>
            <person name="Fitzgerald M."/>
            <person name="Abouelleil A."/>
            <person name="Alvarado L."/>
            <person name="Berlin A.M."/>
            <person name="Chapman S.B."/>
            <person name="Dewar J."/>
            <person name="Goldberg J."/>
            <person name="Griggs A."/>
            <person name="Gujja S."/>
            <person name="Hansen M."/>
            <person name="Howarth C."/>
            <person name="Imamovic A."/>
            <person name="Larimer J."/>
            <person name="McCowan C."/>
            <person name="Murphy C."/>
            <person name="Pearson M."/>
            <person name="Priest M."/>
            <person name="Roberts A."/>
            <person name="Saif S."/>
            <person name="Shea T."/>
            <person name="Sykes S."/>
            <person name="Wortman J."/>
            <person name="Nusbaum C."/>
            <person name="Birren B."/>
        </authorList>
    </citation>
    <scope>NUCLEOTIDE SEQUENCE</scope>
    <source>
        <strain evidence="3">CBS 10118</strain>
    </source>
</reference>
<reference evidence="2" key="3">
    <citation type="submission" date="2014-01" db="EMBL/GenBank/DDBJ databases">
        <title>Evolution of pathogenesis and genome organization in the Tremellales.</title>
        <authorList>
            <person name="Cuomo C."/>
            <person name="Litvintseva A."/>
            <person name="Heitman J."/>
            <person name="Chen Y."/>
            <person name="Sun S."/>
            <person name="Springer D."/>
            <person name="Dromer F."/>
            <person name="Young S."/>
            <person name="Zeng Q."/>
            <person name="Chapman S."/>
            <person name="Gujja S."/>
            <person name="Saif S."/>
            <person name="Birren B."/>
        </authorList>
    </citation>
    <scope>NUCLEOTIDE SEQUENCE</scope>
    <source>
        <strain evidence="2">CBS 10118</strain>
    </source>
</reference>
<dbReference type="GeneID" id="30205537"/>
<proteinExistence type="predicted"/>
<dbReference type="Proteomes" id="UP000092730">
    <property type="component" value="Chromosome 1"/>
</dbReference>
<dbReference type="AlphaFoldDB" id="A0A1B9GF44"/>
<dbReference type="OrthoDB" id="2575973at2759"/>
<organism evidence="2">
    <name type="scientific">Kwoniella bestiolae CBS 10118</name>
    <dbReference type="NCBI Taxonomy" id="1296100"/>
    <lineage>
        <taxon>Eukaryota</taxon>
        <taxon>Fungi</taxon>
        <taxon>Dikarya</taxon>
        <taxon>Basidiomycota</taxon>
        <taxon>Agaricomycotina</taxon>
        <taxon>Tremellomycetes</taxon>
        <taxon>Tremellales</taxon>
        <taxon>Cryptococcaceae</taxon>
        <taxon>Kwoniella</taxon>
    </lineage>
</organism>
<dbReference type="EMBL" id="KI894018">
    <property type="protein sequence ID" value="OCF29629.1"/>
    <property type="molecule type" value="Genomic_DNA"/>
</dbReference>
<gene>
    <name evidence="2" type="ORF">I302_01138</name>
    <name evidence="3" type="ORF">I302_102447</name>
</gene>
<dbReference type="VEuPathDB" id="FungiDB:I302_01138"/>
<evidence type="ECO:0000313" key="4">
    <source>
        <dbReference type="Proteomes" id="UP000092730"/>
    </source>
</evidence>
<name>A0A1B9GF44_9TREE</name>
<feature type="signal peptide" evidence="1">
    <location>
        <begin position="1"/>
        <end position="19"/>
    </location>
</feature>
<dbReference type="EMBL" id="CP144541">
    <property type="protein sequence ID" value="WVW80465.1"/>
    <property type="molecule type" value="Genomic_DNA"/>
</dbReference>